<evidence type="ECO:0000256" key="3">
    <source>
        <dbReference type="ARBA" id="ARBA00022553"/>
    </source>
</evidence>
<sequence length="225" mass="23954">MAILINHADIGLAEADHRIANNLASLSGAVRLQRNVISKSGKSLTAEQVCLLLDDISARIEVTAKLHKSLALAGNGNGVDLGNFLREVAEMIGTLCPAGRMKLTFACSDEGYIQPRDALHAGLITAELLTNAVKYAHPTGVPVKIQVRCETEDDGAFLVEVTDDGIGFPENFDPAVDGGLGFQLMRALAIGLNAELQFEHDSLGVCARLVKPADRAVNIESRTIN</sequence>
<dbReference type="InterPro" id="IPR005467">
    <property type="entry name" value="His_kinase_dom"/>
</dbReference>
<keyword evidence="10" id="KW-1185">Reference proteome</keyword>
<dbReference type="SUPFAM" id="SSF55874">
    <property type="entry name" value="ATPase domain of HSP90 chaperone/DNA topoisomerase II/histidine kinase"/>
    <property type="match status" value="1"/>
</dbReference>
<evidence type="ECO:0000313" key="10">
    <source>
        <dbReference type="Proteomes" id="UP000184096"/>
    </source>
</evidence>
<keyword evidence="4" id="KW-0808">Transferase</keyword>
<organism evidence="9 10">
    <name type="scientific">Bradyrhizobium erythrophlei</name>
    <dbReference type="NCBI Taxonomy" id="1437360"/>
    <lineage>
        <taxon>Bacteria</taxon>
        <taxon>Pseudomonadati</taxon>
        <taxon>Pseudomonadota</taxon>
        <taxon>Alphaproteobacteria</taxon>
        <taxon>Hyphomicrobiales</taxon>
        <taxon>Nitrobacteraceae</taxon>
        <taxon>Bradyrhizobium</taxon>
    </lineage>
</organism>
<dbReference type="CDD" id="cd16936">
    <property type="entry name" value="HATPase_RsbW-like"/>
    <property type="match status" value="1"/>
</dbReference>
<dbReference type="Pfam" id="PF02518">
    <property type="entry name" value="HATPase_c"/>
    <property type="match status" value="1"/>
</dbReference>
<dbReference type="Pfam" id="PF07568">
    <property type="entry name" value="HisKA_2"/>
    <property type="match status" value="1"/>
</dbReference>
<dbReference type="GO" id="GO:0005524">
    <property type="term" value="F:ATP binding"/>
    <property type="evidence" value="ECO:0007669"/>
    <property type="project" value="UniProtKB-KW"/>
</dbReference>
<proteinExistence type="predicted"/>
<evidence type="ECO:0000256" key="7">
    <source>
        <dbReference type="ARBA" id="ARBA00022840"/>
    </source>
</evidence>
<evidence type="ECO:0000313" key="9">
    <source>
        <dbReference type="EMBL" id="SHN76245.1"/>
    </source>
</evidence>
<dbReference type="InterPro" id="IPR036890">
    <property type="entry name" value="HATPase_C_sf"/>
</dbReference>
<comment type="catalytic activity">
    <reaction evidence="1">
        <text>ATP + protein L-histidine = ADP + protein N-phospho-L-histidine.</text>
        <dbReference type="EC" id="2.7.13.3"/>
    </reaction>
</comment>
<gene>
    <name evidence="9" type="ORF">SAMN05444170_3147</name>
</gene>
<dbReference type="GO" id="GO:0004673">
    <property type="term" value="F:protein histidine kinase activity"/>
    <property type="evidence" value="ECO:0007669"/>
    <property type="project" value="UniProtKB-EC"/>
</dbReference>
<name>A0A1M7TZW8_9BRAD</name>
<evidence type="ECO:0000256" key="4">
    <source>
        <dbReference type="ARBA" id="ARBA00022679"/>
    </source>
</evidence>
<dbReference type="EC" id="2.7.13.3" evidence="2"/>
<evidence type="ECO:0000256" key="5">
    <source>
        <dbReference type="ARBA" id="ARBA00022741"/>
    </source>
</evidence>
<evidence type="ECO:0000256" key="2">
    <source>
        <dbReference type="ARBA" id="ARBA00012438"/>
    </source>
</evidence>
<evidence type="ECO:0000256" key="1">
    <source>
        <dbReference type="ARBA" id="ARBA00000085"/>
    </source>
</evidence>
<dbReference type="EMBL" id="LT670849">
    <property type="protein sequence ID" value="SHN76245.1"/>
    <property type="molecule type" value="Genomic_DNA"/>
</dbReference>
<feature type="domain" description="Histidine kinase" evidence="8">
    <location>
        <begin position="14"/>
        <end position="215"/>
    </location>
</feature>
<dbReference type="RefSeq" id="WP_072818932.1">
    <property type="nucleotide sequence ID" value="NZ_LT670849.1"/>
</dbReference>
<keyword evidence="7" id="KW-0067">ATP-binding</keyword>
<keyword evidence="6 9" id="KW-0418">Kinase</keyword>
<dbReference type="PROSITE" id="PS50109">
    <property type="entry name" value="HIS_KIN"/>
    <property type="match status" value="1"/>
</dbReference>
<dbReference type="AlphaFoldDB" id="A0A1M7TZW8"/>
<dbReference type="InterPro" id="IPR011495">
    <property type="entry name" value="Sig_transdc_His_kin_sub2_dim/P"/>
</dbReference>
<evidence type="ECO:0000259" key="8">
    <source>
        <dbReference type="PROSITE" id="PS50109"/>
    </source>
</evidence>
<dbReference type="Gene3D" id="3.30.565.10">
    <property type="entry name" value="Histidine kinase-like ATPase, C-terminal domain"/>
    <property type="match status" value="1"/>
</dbReference>
<dbReference type="SMART" id="SM00387">
    <property type="entry name" value="HATPase_c"/>
    <property type="match status" value="1"/>
</dbReference>
<dbReference type="Proteomes" id="UP000184096">
    <property type="component" value="Chromosome I"/>
</dbReference>
<keyword evidence="5" id="KW-0547">Nucleotide-binding</keyword>
<keyword evidence="3" id="KW-0597">Phosphoprotein</keyword>
<dbReference type="PANTHER" id="PTHR41523:SF8">
    <property type="entry name" value="ETHYLENE RESPONSE SENSOR PROTEIN"/>
    <property type="match status" value="1"/>
</dbReference>
<dbReference type="PANTHER" id="PTHR41523">
    <property type="entry name" value="TWO-COMPONENT SYSTEM SENSOR PROTEIN"/>
    <property type="match status" value="1"/>
</dbReference>
<reference evidence="10" key="1">
    <citation type="submission" date="2016-11" db="EMBL/GenBank/DDBJ databases">
        <authorList>
            <person name="Varghese N."/>
            <person name="Submissions S."/>
        </authorList>
    </citation>
    <scope>NUCLEOTIDE SEQUENCE [LARGE SCALE GENOMIC DNA]</scope>
    <source>
        <strain evidence="10">GAS401</strain>
    </source>
</reference>
<protein>
    <recommendedName>
        <fullName evidence="2">histidine kinase</fullName>
        <ecNumber evidence="2">2.7.13.3</ecNumber>
    </recommendedName>
</protein>
<dbReference type="OrthoDB" id="7991996at2"/>
<dbReference type="InterPro" id="IPR003594">
    <property type="entry name" value="HATPase_dom"/>
</dbReference>
<accession>A0A1M7TZW8</accession>
<evidence type="ECO:0000256" key="6">
    <source>
        <dbReference type="ARBA" id="ARBA00022777"/>
    </source>
</evidence>